<dbReference type="OrthoDB" id="6437545at2759"/>
<keyword evidence="2" id="KW-0808">Transferase</keyword>
<proteinExistence type="predicted"/>
<feature type="domain" description="Reverse transcriptase" evidence="1">
    <location>
        <begin position="45"/>
        <end position="154"/>
    </location>
</feature>
<dbReference type="Pfam" id="PF00078">
    <property type="entry name" value="RVT_1"/>
    <property type="match status" value="1"/>
</dbReference>
<sequence>MRNLSAVTHLTKIFNKCLALHHFPATWKLAYVLIFPKPHQDPKLICSYRPISLSRKIGKLYEKILLKRINEHCNNKNIIPNEQFGFRERHSCTHELLLRVTNKSFDGFNIKHYPGGVFLDVRKDLDRIWHQGLIVQLITYKFPGYLVLILRSFLTDRKF</sequence>
<dbReference type="AlphaFoldDB" id="A0A4Y2J172"/>
<name>A0A4Y2J172_ARAVE</name>
<reference evidence="2 3" key="1">
    <citation type="journal article" date="2019" name="Sci. Rep.">
        <title>Orb-weaving spider Araneus ventricosus genome elucidates the spidroin gene catalogue.</title>
        <authorList>
            <person name="Kono N."/>
            <person name="Nakamura H."/>
            <person name="Ohtoshi R."/>
            <person name="Moran D.A.P."/>
            <person name="Shinohara A."/>
            <person name="Yoshida Y."/>
            <person name="Fujiwara M."/>
            <person name="Mori M."/>
            <person name="Tomita M."/>
            <person name="Arakawa K."/>
        </authorList>
    </citation>
    <scope>NUCLEOTIDE SEQUENCE [LARGE SCALE GENOMIC DNA]</scope>
</reference>
<organism evidence="2 3">
    <name type="scientific">Araneus ventricosus</name>
    <name type="common">Orbweaver spider</name>
    <name type="synonym">Epeira ventricosa</name>
    <dbReference type="NCBI Taxonomy" id="182803"/>
    <lineage>
        <taxon>Eukaryota</taxon>
        <taxon>Metazoa</taxon>
        <taxon>Ecdysozoa</taxon>
        <taxon>Arthropoda</taxon>
        <taxon>Chelicerata</taxon>
        <taxon>Arachnida</taxon>
        <taxon>Araneae</taxon>
        <taxon>Araneomorphae</taxon>
        <taxon>Entelegynae</taxon>
        <taxon>Araneoidea</taxon>
        <taxon>Araneidae</taxon>
        <taxon>Araneus</taxon>
    </lineage>
</organism>
<keyword evidence="2" id="KW-0548">Nucleotidyltransferase</keyword>
<dbReference type="InterPro" id="IPR000477">
    <property type="entry name" value="RT_dom"/>
</dbReference>
<comment type="caution">
    <text evidence="2">The sequence shown here is derived from an EMBL/GenBank/DDBJ whole genome shotgun (WGS) entry which is preliminary data.</text>
</comment>
<accession>A0A4Y2J172</accession>
<dbReference type="Proteomes" id="UP000499080">
    <property type="component" value="Unassembled WGS sequence"/>
</dbReference>
<evidence type="ECO:0000313" key="3">
    <source>
        <dbReference type="Proteomes" id="UP000499080"/>
    </source>
</evidence>
<keyword evidence="3" id="KW-1185">Reference proteome</keyword>
<dbReference type="EMBL" id="BGPR01003098">
    <property type="protein sequence ID" value="GBM83650.1"/>
    <property type="molecule type" value="Genomic_DNA"/>
</dbReference>
<keyword evidence="2" id="KW-0695">RNA-directed DNA polymerase</keyword>
<evidence type="ECO:0000259" key="1">
    <source>
        <dbReference type="Pfam" id="PF00078"/>
    </source>
</evidence>
<dbReference type="GO" id="GO:0003964">
    <property type="term" value="F:RNA-directed DNA polymerase activity"/>
    <property type="evidence" value="ECO:0007669"/>
    <property type="project" value="UniProtKB-KW"/>
</dbReference>
<dbReference type="PANTHER" id="PTHR19446">
    <property type="entry name" value="REVERSE TRANSCRIPTASES"/>
    <property type="match status" value="1"/>
</dbReference>
<gene>
    <name evidence="2" type="primary">X-elementORF2_662</name>
    <name evidence="2" type="ORF">AVEN_160817_1</name>
</gene>
<evidence type="ECO:0000313" key="2">
    <source>
        <dbReference type="EMBL" id="GBM83650.1"/>
    </source>
</evidence>
<protein>
    <submittedName>
        <fullName evidence="2">Putative RNA-directed DNA polymerase from transposon X-element</fullName>
    </submittedName>
</protein>